<dbReference type="GO" id="GO:0030719">
    <property type="term" value="P:P granule organization"/>
    <property type="evidence" value="ECO:0007669"/>
    <property type="project" value="TreeGrafter"/>
</dbReference>
<feature type="domain" description="Tudor" evidence="1">
    <location>
        <begin position="136"/>
        <end position="195"/>
    </location>
</feature>
<dbReference type="InterPro" id="IPR047378">
    <property type="entry name" value="Tudor_TDRD1_rpt3"/>
</dbReference>
<accession>A0A1A6GY67</accession>
<dbReference type="Gene3D" id="2.40.50.90">
    <property type="match status" value="1"/>
</dbReference>
<dbReference type="GO" id="GO:0034587">
    <property type="term" value="P:piRNA processing"/>
    <property type="evidence" value="ECO:0007669"/>
    <property type="project" value="TreeGrafter"/>
</dbReference>
<feature type="non-terminal residue" evidence="2">
    <location>
        <position position="226"/>
    </location>
</feature>
<dbReference type="PANTHER" id="PTHR22948">
    <property type="entry name" value="TUDOR DOMAIN CONTAINING PROTEIN"/>
    <property type="match status" value="1"/>
</dbReference>
<dbReference type="Pfam" id="PF00567">
    <property type="entry name" value="TUDOR"/>
    <property type="match status" value="1"/>
</dbReference>
<name>A0A1A6GY67_NEOLE</name>
<dbReference type="InterPro" id="IPR050621">
    <property type="entry name" value="Tudor_domain_containing"/>
</dbReference>
<organism evidence="2 3">
    <name type="scientific">Neotoma lepida</name>
    <name type="common">Desert woodrat</name>
    <dbReference type="NCBI Taxonomy" id="56216"/>
    <lineage>
        <taxon>Eukaryota</taxon>
        <taxon>Metazoa</taxon>
        <taxon>Chordata</taxon>
        <taxon>Craniata</taxon>
        <taxon>Vertebrata</taxon>
        <taxon>Euteleostomi</taxon>
        <taxon>Mammalia</taxon>
        <taxon>Eutheria</taxon>
        <taxon>Euarchontoglires</taxon>
        <taxon>Glires</taxon>
        <taxon>Rodentia</taxon>
        <taxon>Myomorpha</taxon>
        <taxon>Muroidea</taxon>
        <taxon>Cricetidae</taxon>
        <taxon>Neotominae</taxon>
        <taxon>Neotoma</taxon>
    </lineage>
</organism>
<dbReference type="InterPro" id="IPR035437">
    <property type="entry name" value="SNase_OB-fold_sf"/>
</dbReference>
<dbReference type="AlphaFoldDB" id="A0A1A6GY67"/>
<keyword evidence="3" id="KW-1185">Reference proteome</keyword>
<reference evidence="2 3" key="1">
    <citation type="submission" date="2016-06" db="EMBL/GenBank/DDBJ databases">
        <title>The Draft Genome Sequence and Annotation of the Desert Woodrat Neotoma lepida.</title>
        <authorList>
            <person name="Campbell M."/>
            <person name="Oakeson K.F."/>
            <person name="Yandell M."/>
            <person name="Halpert J.R."/>
            <person name="Dearing D."/>
        </authorList>
    </citation>
    <scope>NUCLEOTIDE SEQUENCE [LARGE SCALE GENOMIC DNA]</scope>
    <source>
        <strain evidence="2">417</strain>
        <tissue evidence="2">Liver</tissue>
    </source>
</reference>
<dbReference type="OrthoDB" id="341421at2759"/>
<dbReference type="GO" id="GO:0043186">
    <property type="term" value="C:P granule"/>
    <property type="evidence" value="ECO:0007669"/>
    <property type="project" value="TreeGrafter"/>
</dbReference>
<dbReference type="CDD" id="cd20410">
    <property type="entry name" value="Tudor_TDRD1_rpt3"/>
    <property type="match status" value="1"/>
</dbReference>
<evidence type="ECO:0000313" key="3">
    <source>
        <dbReference type="Proteomes" id="UP000092124"/>
    </source>
</evidence>
<protein>
    <recommendedName>
        <fullName evidence="1">Tudor domain-containing protein</fullName>
    </recommendedName>
</protein>
<dbReference type="SUPFAM" id="SSF63748">
    <property type="entry name" value="Tudor/PWWP/MBT"/>
    <property type="match status" value="1"/>
</dbReference>
<dbReference type="GO" id="GO:0007283">
    <property type="term" value="P:spermatogenesis"/>
    <property type="evidence" value="ECO:0007669"/>
    <property type="project" value="TreeGrafter"/>
</dbReference>
<comment type="caution">
    <text evidence="2">The sequence shown here is derived from an EMBL/GenBank/DDBJ whole genome shotgun (WGS) entry which is preliminary data.</text>
</comment>
<dbReference type="Proteomes" id="UP000092124">
    <property type="component" value="Unassembled WGS sequence"/>
</dbReference>
<dbReference type="EMBL" id="LZPO01065440">
    <property type="protein sequence ID" value="OBS71111.1"/>
    <property type="molecule type" value="Genomic_DNA"/>
</dbReference>
<sequence length="226" mass="25163">MKKIVQNKMVTVRVVDMLGTRSLVELVDKSVIPHIRASKALIDSGFAVEETEIEADKSSSVHTASVPLAIEETTEPLEWTWVGFSVDETVDVTVCMMYSPGEFYCHFLKDDALKKLNDLNKSLAEYCAQKLPNGFKAEVGRPCCAFFAGDGNWYRALVKEILPSGNVKVHFVDYGNIEEVTTDQLQAISPQFLLLPFQGMQCWLVGYGTATPVMGRLVPVEHVKEK</sequence>
<gene>
    <name evidence="2" type="ORF">A6R68_00348</name>
</gene>
<dbReference type="InterPro" id="IPR002999">
    <property type="entry name" value="Tudor"/>
</dbReference>
<proteinExistence type="predicted"/>
<dbReference type="SMART" id="SM00333">
    <property type="entry name" value="TUDOR"/>
    <property type="match status" value="1"/>
</dbReference>
<evidence type="ECO:0000259" key="1">
    <source>
        <dbReference type="PROSITE" id="PS50304"/>
    </source>
</evidence>
<dbReference type="FunFam" id="2.30.30.140:FF:000081">
    <property type="entry name" value="Tudor domain-containing protein 1"/>
    <property type="match status" value="1"/>
</dbReference>
<dbReference type="PROSITE" id="PS50304">
    <property type="entry name" value="TUDOR"/>
    <property type="match status" value="1"/>
</dbReference>
<evidence type="ECO:0000313" key="2">
    <source>
        <dbReference type="EMBL" id="OBS71111.1"/>
    </source>
</evidence>
<dbReference type="STRING" id="56216.A0A1A6GY67"/>
<dbReference type="PANTHER" id="PTHR22948:SF4">
    <property type="entry name" value="TUDOR DOMAIN-CONTAINING PROTEIN 1"/>
    <property type="match status" value="1"/>
</dbReference>
<dbReference type="Gene3D" id="2.30.30.140">
    <property type="match status" value="1"/>
</dbReference>